<comment type="caution">
    <text evidence="3">The sequence shown here is derived from an EMBL/GenBank/DDBJ whole genome shotgun (WGS) entry which is preliminary data.</text>
</comment>
<feature type="region of interest" description="Disordered" evidence="1">
    <location>
        <begin position="146"/>
        <end position="211"/>
    </location>
</feature>
<keyword evidence="4" id="KW-1185">Reference proteome</keyword>
<organism evidence="3 4">
    <name type="scientific">Cryptotermes secundus</name>
    <dbReference type="NCBI Taxonomy" id="105785"/>
    <lineage>
        <taxon>Eukaryota</taxon>
        <taxon>Metazoa</taxon>
        <taxon>Ecdysozoa</taxon>
        <taxon>Arthropoda</taxon>
        <taxon>Hexapoda</taxon>
        <taxon>Insecta</taxon>
        <taxon>Pterygota</taxon>
        <taxon>Neoptera</taxon>
        <taxon>Polyneoptera</taxon>
        <taxon>Dictyoptera</taxon>
        <taxon>Blattodea</taxon>
        <taxon>Blattoidea</taxon>
        <taxon>Termitoidae</taxon>
        <taxon>Kalotermitidae</taxon>
        <taxon>Cryptotermitinae</taxon>
        <taxon>Cryptotermes</taxon>
    </lineage>
</organism>
<feature type="compositionally biased region" description="Basic and acidic residues" evidence="1">
    <location>
        <begin position="180"/>
        <end position="198"/>
    </location>
</feature>
<gene>
    <name evidence="3" type="ORF">B7P43_G00830</name>
</gene>
<evidence type="ECO:0000313" key="4">
    <source>
        <dbReference type="Proteomes" id="UP000235965"/>
    </source>
</evidence>
<dbReference type="InParanoid" id="A0A2J7PL38"/>
<keyword evidence="2" id="KW-0732">Signal</keyword>
<proteinExistence type="predicted"/>
<feature type="signal peptide" evidence="2">
    <location>
        <begin position="1"/>
        <end position="31"/>
    </location>
</feature>
<evidence type="ECO:0000256" key="2">
    <source>
        <dbReference type="SAM" id="SignalP"/>
    </source>
</evidence>
<protein>
    <submittedName>
        <fullName evidence="3">Uncharacterized protein</fullName>
    </submittedName>
</protein>
<name>A0A2J7PL38_9NEOP</name>
<reference evidence="3 4" key="1">
    <citation type="submission" date="2017-12" db="EMBL/GenBank/DDBJ databases">
        <title>Hemimetabolous genomes reveal molecular basis of termite eusociality.</title>
        <authorList>
            <person name="Harrison M.C."/>
            <person name="Jongepier E."/>
            <person name="Robertson H.M."/>
            <person name="Arning N."/>
            <person name="Bitard-Feildel T."/>
            <person name="Chao H."/>
            <person name="Childers C.P."/>
            <person name="Dinh H."/>
            <person name="Doddapaneni H."/>
            <person name="Dugan S."/>
            <person name="Gowin J."/>
            <person name="Greiner C."/>
            <person name="Han Y."/>
            <person name="Hu H."/>
            <person name="Hughes D.S.T."/>
            <person name="Huylmans A.-K."/>
            <person name="Kemena C."/>
            <person name="Kremer L.P.M."/>
            <person name="Lee S.L."/>
            <person name="Lopez-Ezquerra A."/>
            <person name="Mallet L."/>
            <person name="Monroy-Kuhn J.M."/>
            <person name="Moser A."/>
            <person name="Murali S.C."/>
            <person name="Muzny D.M."/>
            <person name="Otani S."/>
            <person name="Piulachs M.-D."/>
            <person name="Poelchau M."/>
            <person name="Qu J."/>
            <person name="Schaub F."/>
            <person name="Wada-Katsumata A."/>
            <person name="Worley K.C."/>
            <person name="Xie Q."/>
            <person name="Ylla G."/>
            <person name="Poulsen M."/>
            <person name="Gibbs R.A."/>
            <person name="Schal C."/>
            <person name="Richards S."/>
            <person name="Belles X."/>
            <person name="Korb J."/>
            <person name="Bornberg-Bauer E."/>
        </authorList>
    </citation>
    <scope>NUCLEOTIDE SEQUENCE [LARGE SCALE GENOMIC DNA]</scope>
    <source>
        <tissue evidence="3">Whole body</tissue>
    </source>
</reference>
<accession>A0A2J7PL38</accession>
<evidence type="ECO:0000313" key="3">
    <source>
        <dbReference type="EMBL" id="PNF17046.1"/>
    </source>
</evidence>
<evidence type="ECO:0000256" key="1">
    <source>
        <dbReference type="SAM" id="MobiDB-lite"/>
    </source>
</evidence>
<dbReference type="Proteomes" id="UP000235965">
    <property type="component" value="Unassembled WGS sequence"/>
</dbReference>
<sequence>MCCWGQCTCGKGRDPRDAPLFTVLLVHVVAATSPTALQDSDVFALALVKNFFRKYTKISPERIDEHAPKFQQLGVDSRLEIAFEGTPKGFQAPSYKVFTNENSNGTVVFDVETRIVQRYITPGYTYNDLEIERTDFLSTHCREPVEEGVYSEPSAGTSRTPEGTPPHRYSTFPRQGEYMVPRKETYKVPTNRRIEGPRVEYANVPGLPTRR</sequence>
<feature type="chain" id="PRO_5014458572" evidence="2">
    <location>
        <begin position="32"/>
        <end position="211"/>
    </location>
</feature>
<dbReference type="EMBL" id="NEVH01024527">
    <property type="protein sequence ID" value="PNF17046.1"/>
    <property type="molecule type" value="Genomic_DNA"/>
</dbReference>
<dbReference type="AlphaFoldDB" id="A0A2J7PL38"/>